<dbReference type="GO" id="GO:0030964">
    <property type="term" value="C:NADH dehydrogenase complex"/>
    <property type="evidence" value="ECO:0007669"/>
    <property type="project" value="TreeGrafter"/>
</dbReference>
<dbReference type="GO" id="GO:0008137">
    <property type="term" value="F:NADH dehydrogenase (ubiquinone) activity"/>
    <property type="evidence" value="ECO:0007669"/>
    <property type="project" value="UniProtKB-UniRule"/>
</dbReference>
<keyword evidence="9" id="KW-0679">Respiratory chain</keyword>
<evidence type="ECO:0000256" key="1">
    <source>
        <dbReference type="ARBA" id="ARBA00004370"/>
    </source>
</evidence>
<keyword evidence="7 9" id="KW-0472">Membrane</keyword>
<evidence type="ECO:0000256" key="6">
    <source>
        <dbReference type="ARBA" id="ARBA00022989"/>
    </source>
</evidence>
<dbReference type="EMBL" id="MN557820">
    <property type="protein sequence ID" value="QGA47511.1"/>
    <property type="molecule type" value="Genomic_DNA"/>
</dbReference>
<dbReference type="CTD" id="4537"/>
<keyword evidence="5 9" id="KW-0812">Transmembrane</keyword>
<accession>A0A5Q0RZ87</accession>
<protein>
    <recommendedName>
        <fullName evidence="3 9">NADH-ubiquinone oxidoreductase chain 3</fullName>
        <ecNumber evidence="9">7.1.1.2</ecNumber>
    </recommendedName>
</protein>
<comment type="function">
    <text evidence="9">Core subunit of the mitochondrial membrane respiratory chain NADH dehydrogenase (Complex I) which catalyzes electron transfer from NADH through the respiratory chain, using ubiquinone as an electron acceptor. Essential for the catalytic activity of complex I.</text>
</comment>
<dbReference type="RefSeq" id="YP_009710908.1">
    <property type="nucleotide sequence ID" value="NC_045209.1"/>
</dbReference>
<evidence type="ECO:0000256" key="2">
    <source>
        <dbReference type="ARBA" id="ARBA00008472"/>
    </source>
</evidence>
<feature type="transmembrane region" description="Helical" evidence="9">
    <location>
        <begin position="6"/>
        <end position="22"/>
    </location>
</feature>
<gene>
    <name evidence="10" type="primary">ND3</name>
</gene>
<proteinExistence type="inferred from homology"/>
<comment type="subcellular location">
    <subcellularLocation>
        <location evidence="1">Membrane</location>
    </subcellularLocation>
    <subcellularLocation>
        <location evidence="9">Mitochondrion membrane</location>
        <topology evidence="9">Multi-pass membrane protein</topology>
    </subcellularLocation>
</comment>
<evidence type="ECO:0000256" key="4">
    <source>
        <dbReference type="ARBA" id="ARBA00022448"/>
    </source>
</evidence>
<keyword evidence="6 9" id="KW-1133">Transmembrane helix</keyword>
<dbReference type="Gene3D" id="1.20.58.1610">
    <property type="entry name" value="NADH:ubiquinone/plastoquinone oxidoreductase, chain 3"/>
    <property type="match status" value="1"/>
</dbReference>
<comment type="similarity">
    <text evidence="2 9">Belongs to the complex I subunit 3 family.</text>
</comment>
<dbReference type="EC" id="7.1.1.2" evidence="9"/>
<evidence type="ECO:0000256" key="9">
    <source>
        <dbReference type="RuleBase" id="RU003640"/>
    </source>
</evidence>
<keyword evidence="9" id="KW-0520">NAD</keyword>
<evidence type="ECO:0000256" key="3">
    <source>
        <dbReference type="ARBA" id="ARBA00021007"/>
    </source>
</evidence>
<dbReference type="PANTHER" id="PTHR11058:SF9">
    <property type="entry name" value="NADH-UBIQUINONE OXIDOREDUCTASE CHAIN 3"/>
    <property type="match status" value="1"/>
</dbReference>
<keyword evidence="9" id="KW-0249">Electron transport</keyword>
<reference evidence="10" key="1">
    <citation type="submission" date="2019-10" db="EMBL/GenBank/DDBJ databases">
        <title>The complete mitochondrial genomes and bacterial metagenome data from two species of bird nasal-mites (Rhinonyssidae: Mesostigmata).</title>
        <authorList>
            <person name="Osuna-Mascaro C."/>
            <person name="Dona J."/>
            <person name="Johnson K."/>
            <person name="Esteban R."/>
            <person name="de Rojas M."/>
        </authorList>
    </citation>
    <scope>NUCLEOTIDE SEQUENCE</scope>
    <source>
        <tissue evidence="10">Whole body</tissue>
    </source>
</reference>
<keyword evidence="9" id="KW-1278">Translocase</keyword>
<evidence type="ECO:0000256" key="7">
    <source>
        <dbReference type="ARBA" id="ARBA00023136"/>
    </source>
</evidence>
<dbReference type="PANTHER" id="PTHR11058">
    <property type="entry name" value="NADH-UBIQUINONE OXIDOREDUCTASE CHAIN 3"/>
    <property type="match status" value="1"/>
</dbReference>
<sequence length="109" mass="12900">MIFIMLMMISFIMILLPNFLNMKMRMNKNKSSAFECGFDMINSARNPFSLHFFKFCLIFIIFDIEIIVILPTPMVLYNSTSYLLLFNTMIITFLSSLLIEWQQNSLTWS</sequence>
<dbReference type="Pfam" id="PF00507">
    <property type="entry name" value="Oxidored_q4"/>
    <property type="match status" value="1"/>
</dbReference>
<keyword evidence="9 10" id="KW-0496">Mitochondrion</keyword>
<evidence type="ECO:0000313" key="10">
    <source>
        <dbReference type="EMBL" id="QGA47511.1"/>
    </source>
</evidence>
<dbReference type="AlphaFoldDB" id="A0A5Q0RZ87"/>
<feature type="transmembrane region" description="Helical" evidence="9">
    <location>
        <begin position="82"/>
        <end position="101"/>
    </location>
</feature>
<geneLocation type="mitochondrion" evidence="10"/>
<dbReference type="InterPro" id="IPR000440">
    <property type="entry name" value="NADH_UbQ/plastoQ_OxRdtase_su3"/>
</dbReference>
<evidence type="ECO:0000256" key="8">
    <source>
        <dbReference type="ARBA" id="ARBA00049551"/>
    </source>
</evidence>
<dbReference type="InterPro" id="IPR038430">
    <property type="entry name" value="NDAH_ubi_oxred_su3_sf"/>
</dbReference>
<dbReference type="GeneID" id="42438350"/>
<name>A0A5Q0RZ87_9ACAR</name>
<keyword evidence="9" id="KW-0830">Ubiquinone</keyword>
<organism evidence="10">
    <name type="scientific">Tinaminyssus melloi</name>
    <dbReference type="NCBI Taxonomy" id="105222"/>
    <lineage>
        <taxon>Eukaryota</taxon>
        <taxon>Metazoa</taxon>
        <taxon>Ecdysozoa</taxon>
        <taxon>Arthropoda</taxon>
        <taxon>Chelicerata</taxon>
        <taxon>Arachnida</taxon>
        <taxon>Acari</taxon>
        <taxon>Parasitiformes</taxon>
        <taxon>Mesostigmata</taxon>
        <taxon>Gamasina</taxon>
        <taxon>Dermanyssoidea</taxon>
        <taxon>Rhinonyssidae</taxon>
        <taxon>Tinaminyssus</taxon>
    </lineage>
</organism>
<comment type="catalytic activity">
    <reaction evidence="8 9">
        <text>a ubiquinone + NADH + 5 H(+)(in) = a ubiquinol + NAD(+) + 4 H(+)(out)</text>
        <dbReference type="Rhea" id="RHEA:29091"/>
        <dbReference type="Rhea" id="RHEA-COMP:9565"/>
        <dbReference type="Rhea" id="RHEA-COMP:9566"/>
        <dbReference type="ChEBI" id="CHEBI:15378"/>
        <dbReference type="ChEBI" id="CHEBI:16389"/>
        <dbReference type="ChEBI" id="CHEBI:17976"/>
        <dbReference type="ChEBI" id="CHEBI:57540"/>
        <dbReference type="ChEBI" id="CHEBI:57945"/>
        <dbReference type="EC" id="7.1.1.2"/>
    </reaction>
</comment>
<feature type="transmembrane region" description="Helical" evidence="9">
    <location>
        <begin position="52"/>
        <end position="70"/>
    </location>
</feature>
<dbReference type="GO" id="GO:0031966">
    <property type="term" value="C:mitochondrial membrane"/>
    <property type="evidence" value="ECO:0007669"/>
    <property type="project" value="UniProtKB-SubCell"/>
</dbReference>
<keyword evidence="4 9" id="KW-0813">Transport</keyword>
<evidence type="ECO:0000256" key="5">
    <source>
        <dbReference type="ARBA" id="ARBA00022692"/>
    </source>
</evidence>